<dbReference type="SUPFAM" id="SSF46966">
    <property type="entry name" value="Spectrin repeat"/>
    <property type="match status" value="1"/>
</dbReference>
<dbReference type="Gene3D" id="1.20.900.10">
    <property type="entry name" value="Dbl homology (DH) domain"/>
    <property type="match status" value="1"/>
</dbReference>
<dbReference type="PROSITE" id="PS50003">
    <property type="entry name" value="PH_DOMAIN"/>
    <property type="match status" value="1"/>
</dbReference>
<dbReference type="RefSeq" id="XP_025717348.1">
    <property type="nucleotide sequence ID" value="XM_025861563.1"/>
</dbReference>
<evidence type="ECO:0000256" key="4">
    <source>
        <dbReference type="SAM" id="Coils"/>
    </source>
</evidence>
<keyword evidence="6" id="KW-0812">Transmembrane</keyword>
<dbReference type="Proteomes" id="UP000286641">
    <property type="component" value="Unplaced"/>
</dbReference>
<dbReference type="InterPro" id="IPR001331">
    <property type="entry name" value="GDS_CDC24_CS"/>
</dbReference>
<dbReference type="PANTHER" id="PTHR22826:SF146">
    <property type="entry name" value="PROTO-ONCOGENE DBL"/>
    <property type="match status" value="1"/>
</dbReference>
<feature type="compositionally biased region" description="Polar residues" evidence="5">
    <location>
        <begin position="899"/>
        <end position="910"/>
    </location>
</feature>
<gene>
    <name evidence="11" type="primary">MCF2</name>
</gene>
<keyword evidence="2" id="KW-0344">Guanine-nucleotide releasing factor</keyword>
<dbReference type="InterPro" id="IPR011993">
    <property type="entry name" value="PH-like_dom_sf"/>
</dbReference>
<dbReference type="Pfam" id="PF22697">
    <property type="entry name" value="SOS1_NGEF_PH"/>
    <property type="match status" value="1"/>
</dbReference>
<dbReference type="Gene3D" id="1.20.58.60">
    <property type="match status" value="1"/>
</dbReference>
<dbReference type="InterPro" id="IPR018159">
    <property type="entry name" value="Spectrin/alpha-actinin"/>
</dbReference>
<feature type="domain" description="CRAL-TRIO" evidence="9">
    <location>
        <begin position="85"/>
        <end position="148"/>
    </location>
</feature>
<dbReference type="SMART" id="SM00233">
    <property type="entry name" value="PH"/>
    <property type="match status" value="1"/>
</dbReference>
<evidence type="ECO:0000256" key="3">
    <source>
        <dbReference type="ARBA" id="ARBA00049987"/>
    </source>
</evidence>
<dbReference type="AlphaFoldDB" id="A0A3Q7N747"/>
<dbReference type="GO" id="GO:0005737">
    <property type="term" value="C:cytoplasm"/>
    <property type="evidence" value="ECO:0007669"/>
    <property type="project" value="TreeGrafter"/>
</dbReference>
<feature type="domain" description="PH" evidence="7">
    <location>
        <begin position="762"/>
        <end position="884"/>
    </location>
</feature>
<comment type="similarity">
    <text evidence="3">Belongs to the MCF2 family.</text>
</comment>
<feature type="coiled-coil region" evidence="4">
    <location>
        <begin position="304"/>
        <end position="334"/>
    </location>
</feature>
<dbReference type="CTD" id="4168"/>
<dbReference type="InterPro" id="IPR051336">
    <property type="entry name" value="RhoGEF_Guanine_NuclExch_SF"/>
</dbReference>
<dbReference type="InterPro" id="IPR035899">
    <property type="entry name" value="DBL_dom_sf"/>
</dbReference>
<dbReference type="SMART" id="SM00150">
    <property type="entry name" value="SPEC"/>
    <property type="match status" value="1"/>
</dbReference>
<proteinExistence type="inferred from homology"/>
<keyword evidence="6" id="KW-0472">Membrane</keyword>
<dbReference type="InterPro" id="IPR001849">
    <property type="entry name" value="PH_domain"/>
</dbReference>
<dbReference type="FunFam" id="2.30.29.30:FF:000078">
    <property type="entry name" value="Guanine nucleotide exchange factor DBS"/>
    <property type="match status" value="1"/>
</dbReference>
<dbReference type="GO" id="GO:0035556">
    <property type="term" value="P:intracellular signal transduction"/>
    <property type="evidence" value="ECO:0007669"/>
    <property type="project" value="InterPro"/>
</dbReference>
<feature type="domain" description="DH" evidence="8">
    <location>
        <begin position="570"/>
        <end position="750"/>
    </location>
</feature>
<dbReference type="InterPro" id="IPR055251">
    <property type="entry name" value="SOS1_NGEF_PH"/>
</dbReference>
<evidence type="ECO:0000259" key="9">
    <source>
        <dbReference type="PROSITE" id="PS50191"/>
    </source>
</evidence>
<dbReference type="PROSITE" id="PS50010">
    <property type="entry name" value="DH_2"/>
    <property type="match status" value="1"/>
</dbReference>
<dbReference type="PANTHER" id="PTHR22826">
    <property type="entry name" value="RHO GUANINE EXCHANGE FACTOR-RELATED"/>
    <property type="match status" value="1"/>
</dbReference>
<dbReference type="CDD" id="cd00170">
    <property type="entry name" value="SEC14"/>
    <property type="match status" value="1"/>
</dbReference>
<evidence type="ECO:0000259" key="7">
    <source>
        <dbReference type="PROSITE" id="PS50003"/>
    </source>
</evidence>
<dbReference type="CDD" id="cd00160">
    <property type="entry name" value="RhoGEF"/>
    <property type="match status" value="1"/>
</dbReference>
<dbReference type="SMART" id="SM00516">
    <property type="entry name" value="SEC14"/>
    <property type="match status" value="1"/>
</dbReference>
<dbReference type="SUPFAM" id="SSF50729">
    <property type="entry name" value="PH domain-like"/>
    <property type="match status" value="1"/>
</dbReference>
<dbReference type="GO" id="GO:0005085">
    <property type="term" value="F:guanyl-nucleotide exchange factor activity"/>
    <property type="evidence" value="ECO:0007669"/>
    <property type="project" value="UniProtKB-KW"/>
</dbReference>
<feature type="transmembrane region" description="Helical" evidence="6">
    <location>
        <begin position="1208"/>
        <end position="1228"/>
    </location>
</feature>
<reference evidence="11" key="2">
    <citation type="submission" date="2025-08" db="UniProtKB">
        <authorList>
            <consortium name="RefSeq"/>
        </authorList>
    </citation>
    <scope>IDENTIFICATION</scope>
    <source>
        <tissue evidence="11">Blood</tissue>
    </source>
</reference>
<dbReference type="Pfam" id="PF23289">
    <property type="entry name" value="Spectrin_5"/>
    <property type="match status" value="1"/>
</dbReference>
<protein>
    <submittedName>
        <fullName evidence="11">Proto-oncogene DBL</fullName>
    </submittedName>
</protein>
<organism evidence="10 11">
    <name type="scientific">Callorhinus ursinus</name>
    <name type="common">Northern fur seal</name>
    <dbReference type="NCBI Taxonomy" id="34884"/>
    <lineage>
        <taxon>Eukaryota</taxon>
        <taxon>Metazoa</taxon>
        <taxon>Chordata</taxon>
        <taxon>Craniata</taxon>
        <taxon>Vertebrata</taxon>
        <taxon>Euteleostomi</taxon>
        <taxon>Mammalia</taxon>
        <taxon>Eutheria</taxon>
        <taxon>Laurasiatheria</taxon>
        <taxon>Carnivora</taxon>
        <taxon>Caniformia</taxon>
        <taxon>Pinnipedia</taxon>
        <taxon>Otariidae</taxon>
        <taxon>Callorhinus</taxon>
    </lineage>
</organism>
<dbReference type="SUPFAM" id="SSF48065">
    <property type="entry name" value="DBL homology domain (DH-domain)"/>
    <property type="match status" value="1"/>
</dbReference>
<dbReference type="InterPro" id="IPR001251">
    <property type="entry name" value="CRAL-TRIO_dom"/>
</dbReference>
<dbReference type="SMART" id="SM00325">
    <property type="entry name" value="RhoGEF"/>
    <property type="match status" value="1"/>
</dbReference>
<keyword evidence="4" id="KW-0175">Coiled coil</keyword>
<evidence type="ECO:0000256" key="5">
    <source>
        <dbReference type="SAM" id="MobiDB-lite"/>
    </source>
</evidence>
<name>A0A3Q7N747_CALUR</name>
<sequence length="1229" mass="140408">MQDIAFLSGGRGKDNDWIITFPENCNFRCIPEEVIAKVLTYLTSIARQNGSDSRFTIILDRRLDTWSSLKISLQKISVSFPGNLHLVLVLRPTSFLQRTFTDLGFRFSQEDFMLKLPVVMLSSVSDLLTYIDDKQLTPELGGTLQYCHSEWIIFRNAIENFALTVKEMAQMLQSFGTELAETELPDDIPSIEEILAVRAERYHMLKNDITAVTKEGKILLTSLEVPSIEDAVGSRLEHRHHVNGDWQTVNKLLTQVHDMEIAFDGFWEKHQLKMEQYLQLWKFEQDFQELVSEVELMLNQQAELADVTGNIGQVKQKIKKLENLDENSQDLLAKARFVILHGHRLAANHHYALDLICQRCNELRYLSDILVNEIKAKRIQLSRIFKMHKLLQQARQCCDEGECLLANQEIEKFQSKEDAQKALRDIENFLEMALPFINYDPDTLQYEFDVILSPELKVQMQTVQLKLEHIRSVFENQQAGFRNLTDRHVKPVQFVVPASDNLMRARASFSPKHVGVGYSFFQACKLFSQGKKTWRQNESNLKNEVVHDCREKRSSGQSSSLDNDNSLDVLQNHVLNELIQTERVYVRELFTVLLGYRAEMDNPEMFDLMPPLLRNKKDILFGNMAEIYEFHNNIFLNSLENCIDAPERVGPCFLERKDDFQMYAKYCQNKPRSEAIWKKYSECAFFQECQRKLKHRLGLDSYLLKPVQRITKYQLLLKELLKYSKGCQGFEQLKEALDTMLDLLKSVNDSMHQIAINGYIGNLNELGKMIMQGAFSVWIGHKKGATKMKDFARFKPMQRHLFLYEKAIVFCKRRVESGEGSDRYPSYSFKHCLKMDEVGITEYVKGDNRKFEIWYAGKEEVYIVQAPNVDVKMTWLKEIRSILLKQQELMTVKKRKQHNPLTEQDQLSSQRNDERQHGSFLGAEETEPEPSGALVEVREAGASVPAEANTVWTQVSSPAEISEDPEEWSSNYFYTSYDDNEEERPLMRPVSEMAPNSMKLFCEMLQIRKEPGFPERFAQTGLPAAETCFLAAPGPQPRLHRLVGSTAAVGLPASGVACGLPRAPRAFASTAAASERKWCRNGRVPTDTDKWLYKSGVPSGRPPVPAAGLKAGVRRPQLCSPCPPSPVPAASRRLQCHPPRSLPATLPPRPPEGLESVRLCVNESVPGRNSGRFAVPGWIQTTVLSRTGHTASYESRVTVEHRTLMCRIALGHIMLSVLLNGVFAVLLCE</sequence>
<accession>A0A3Q7N747</accession>
<evidence type="ECO:0000256" key="2">
    <source>
        <dbReference type="ARBA" id="ARBA00022658"/>
    </source>
</evidence>
<evidence type="ECO:0000256" key="1">
    <source>
        <dbReference type="ARBA" id="ARBA00022553"/>
    </source>
</evidence>
<keyword evidence="10" id="KW-1185">Reference proteome</keyword>
<evidence type="ECO:0000259" key="8">
    <source>
        <dbReference type="PROSITE" id="PS50010"/>
    </source>
</evidence>
<keyword evidence="6" id="KW-1133">Transmembrane helix</keyword>
<dbReference type="PROSITE" id="PS00741">
    <property type="entry name" value="DH_1"/>
    <property type="match status" value="1"/>
</dbReference>
<dbReference type="FunFam" id="1.20.58.60:FF:000120">
    <property type="entry name" value="proto-oncogene DBL isoform X1"/>
    <property type="match status" value="1"/>
</dbReference>
<feature type="region of interest" description="Disordered" evidence="5">
    <location>
        <begin position="894"/>
        <end position="932"/>
    </location>
</feature>
<dbReference type="Pfam" id="PF13716">
    <property type="entry name" value="CRAL_TRIO_2"/>
    <property type="match status" value="1"/>
</dbReference>
<evidence type="ECO:0000313" key="11">
    <source>
        <dbReference type="RefSeq" id="XP_025717348.1"/>
    </source>
</evidence>
<dbReference type="InterPro" id="IPR000219">
    <property type="entry name" value="DH_dom"/>
</dbReference>
<dbReference type="PROSITE" id="PS50191">
    <property type="entry name" value="CRAL_TRIO"/>
    <property type="match status" value="1"/>
</dbReference>
<dbReference type="GO" id="GO:0016358">
    <property type="term" value="P:dendrite development"/>
    <property type="evidence" value="ECO:0007669"/>
    <property type="project" value="TreeGrafter"/>
</dbReference>
<evidence type="ECO:0000313" key="10">
    <source>
        <dbReference type="Proteomes" id="UP000286641"/>
    </source>
</evidence>
<dbReference type="InParanoid" id="A0A3Q7N747"/>
<keyword evidence="1" id="KW-0597">Phosphoprotein</keyword>
<reference key="1">
    <citation type="submission" date="2019-01" db="UniProtKB">
        <authorList>
            <consortium name="RefSeq"/>
        </authorList>
    </citation>
    <scope>IDENTIFICATION</scope>
</reference>
<evidence type="ECO:0000256" key="6">
    <source>
        <dbReference type="SAM" id="Phobius"/>
    </source>
</evidence>
<dbReference type="Gene3D" id="2.30.29.30">
    <property type="entry name" value="Pleckstrin-homology domain (PH domain)/Phosphotyrosine-binding domain (PTB)"/>
    <property type="match status" value="1"/>
</dbReference>
<dbReference type="Pfam" id="PF00621">
    <property type="entry name" value="RhoGEF"/>
    <property type="match status" value="1"/>
</dbReference>
<dbReference type="InterPro" id="IPR056466">
    <property type="entry name" value="Spectrin_DBS"/>
</dbReference>